<dbReference type="AlphaFoldDB" id="A0A1U6HT06"/>
<protein>
    <submittedName>
        <fullName evidence="16">Iron complex outermembrane recepter protein</fullName>
    </submittedName>
</protein>
<evidence type="ECO:0000256" key="12">
    <source>
        <dbReference type="RuleBase" id="RU003357"/>
    </source>
</evidence>
<dbReference type="InterPro" id="IPR039426">
    <property type="entry name" value="TonB-dep_rcpt-like"/>
</dbReference>
<dbReference type="SUPFAM" id="SSF56935">
    <property type="entry name" value="Porins"/>
    <property type="match status" value="1"/>
</dbReference>
<organism evidence="16 17">
    <name type="scientific">Novosphingobium mathurense</name>
    <dbReference type="NCBI Taxonomy" id="428990"/>
    <lineage>
        <taxon>Bacteria</taxon>
        <taxon>Pseudomonadati</taxon>
        <taxon>Pseudomonadota</taxon>
        <taxon>Alphaproteobacteria</taxon>
        <taxon>Sphingomonadales</taxon>
        <taxon>Sphingomonadaceae</taxon>
        <taxon>Novosphingobium</taxon>
    </lineage>
</organism>
<feature type="domain" description="TonB-dependent receptor-like beta-barrel" evidence="14">
    <location>
        <begin position="310"/>
        <end position="725"/>
    </location>
</feature>
<dbReference type="Pfam" id="PF07715">
    <property type="entry name" value="Plug"/>
    <property type="match status" value="1"/>
</dbReference>
<dbReference type="InterPro" id="IPR036942">
    <property type="entry name" value="Beta-barrel_TonB_sf"/>
</dbReference>
<dbReference type="EMBL" id="FVZE01000003">
    <property type="protein sequence ID" value="SLJ98844.1"/>
    <property type="molecule type" value="Genomic_DNA"/>
</dbReference>
<name>A0A1U6HT06_9SPHN</name>
<gene>
    <name evidence="16" type="ORF">SAMN06295987_1036</name>
</gene>
<keyword evidence="13" id="KW-0732">Signal</keyword>
<dbReference type="Pfam" id="PF00593">
    <property type="entry name" value="TonB_dep_Rec_b-barrel"/>
    <property type="match status" value="1"/>
</dbReference>
<keyword evidence="4" id="KW-0410">Iron transport</keyword>
<keyword evidence="7" id="KW-0406">Ion transport</keyword>
<evidence type="ECO:0000256" key="8">
    <source>
        <dbReference type="ARBA" id="ARBA00023077"/>
    </source>
</evidence>
<comment type="similarity">
    <text evidence="11 12">Belongs to the TonB-dependent receptor family.</text>
</comment>
<feature type="chain" id="PRO_5013160304" evidence="13">
    <location>
        <begin position="31"/>
        <end position="764"/>
    </location>
</feature>
<proteinExistence type="inferred from homology"/>
<dbReference type="PANTHER" id="PTHR32552">
    <property type="entry name" value="FERRICHROME IRON RECEPTOR-RELATED"/>
    <property type="match status" value="1"/>
</dbReference>
<dbReference type="Proteomes" id="UP000190989">
    <property type="component" value="Unassembled WGS sequence"/>
</dbReference>
<keyword evidence="2 11" id="KW-0813">Transport</keyword>
<dbReference type="GO" id="GO:0009279">
    <property type="term" value="C:cell outer membrane"/>
    <property type="evidence" value="ECO:0007669"/>
    <property type="project" value="UniProtKB-SubCell"/>
</dbReference>
<comment type="subcellular location">
    <subcellularLocation>
        <location evidence="1 11">Cell outer membrane</location>
        <topology evidence="1 11">Multi-pass membrane protein</topology>
    </subcellularLocation>
</comment>
<dbReference type="PROSITE" id="PS51318">
    <property type="entry name" value="TAT"/>
    <property type="match status" value="1"/>
</dbReference>
<evidence type="ECO:0000256" key="13">
    <source>
        <dbReference type="SAM" id="SignalP"/>
    </source>
</evidence>
<dbReference type="GO" id="GO:0006826">
    <property type="term" value="P:iron ion transport"/>
    <property type="evidence" value="ECO:0007669"/>
    <property type="project" value="UniProtKB-KW"/>
</dbReference>
<evidence type="ECO:0000313" key="17">
    <source>
        <dbReference type="Proteomes" id="UP000190989"/>
    </source>
</evidence>
<keyword evidence="17" id="KW-1185">Reference proteome</keyword>
<evidence type="ECO:0000259" key="15">
    <source>
        <dbReference type="Pfam" id="PF07715"/>
    </source>
</evidence>
<evidence type="ECO:0000256" key="7">
    <source>
        <dbReference type="ARBA" id="ARBA00023065"/>
    </source>
</evidence>
<accession>A0A1U6HT06</accession>
<evidence type="ECO:0000313" key="16">
    <source>
        <dbReference type="EMBL" id="SLJ98844.1"/>
    </source>
</evidence>
<keyword evidence="6" id="KW-0408">Iron</keyword>
<dbReference type="PANTHER" id="PTHR32552:SF81">
    <property type="entry name" value="TONB-DEPENDENT OUTER MEMBRANE RECEPTOR"/>
    <property type="match status" value="1"/>
</dbReference>
<evidence type="ECO:0000259" key="14">
    <source>
        <dbReference type="Pfam" id="PF00593"/>
    </source>
</evidence>
<evidence type="ECO:0000256" key="11">
    <source>
        <dbReference type="PROSITE-ProRule" id="PRU01360"/>
    </source>
</evidence>
<keyword evidence="10 11" id="KW-0998">Cell outer membrane</keyword>
<evidence type="ECO:0000256" key="3">
    <source>
        <dbReference type="ARBA" id="ARBA00022452"/>
    </source>
</evidence>
<dbReference type="CDD" id="cd01347">
    <property type="entry name" value="ligand_gated_channel"/>
    <property type="match status" value="1"/>
</dbReference>
<keyword evidence="8 12" id="KW-0798">TonB box</keyword>
<evidence type="ECO:0000256" key="10">
    <source>
        <dbReference type="ARBA" id="ARBA00023237"/>
    </source>
</evidence>
<evidence type="ECO:0000256" key="4">
    <source>
        <dbReference type="ARBA" id="ARBA00022496"/>
    </source>
</evidence>
<keyword evidence="9 11" id="KW-0472">Membrane</keyword>
<sequence>MIGTISKSRRATLSGAAALAAIAWAAPAAAQDQAGDQAKTSEASTGGELGAIIVTARRRSETLQNTPVAITAIQPAQLEAKGTLDIGDLQGTAPNLLITQQPTGSSAANISIRGIAFADVEKSFDPAVGIYVDDVYIGTSTGQYLDFFDIDSIEVLRGPQGTLFGRNTIAGVITIQRTKPTMTFSGKGEASVSSYGTFGFKGVLNVPLIEDKLGVKLFEFHQQTDGYQKHYLTRQNLGASNTENYGAAIRFRPNSSLDMILTLEKQDQKFESYMGSTMIPGDAFCNFVPAGACGGNLTDDIYTVYKGIDSPGFYKAKAATLNVDWNTGPVDITSVTSYRKSREHVVFDIGTNGLFIADRPQTYKQFSQELRFAGDLFNGFDYVAGLYYFESDYELDQTTTVFGAPAGGIHAIGHSESYAGFVDFNWQLLDTVRLSGGGRYTHDRKRYRFPLILTDPVSESWSKFTPKVTLDWRPNDAVMLYGTWSRGYRSGGFSGRAGTPFSASTPYDPETVDSFEVGAKTKWWDGRMTFNVAAFYTDYKDIQQSSVITAANAQGNETIVVNAAGAKIKGIEADLAIEPIDRLNLRAALGYTDSKFKGFIIGQPITQADGSVFLRPLDYSAVDPIFAPKWTVSVNGDYTIPVGQVDVTLSAGYRYIAAYDQQIAPDPALYGQLLTEGASDVPFIVPRNDPRVRSDPQNLVDLSISAVFPMNETGAKARVTGFVRNVLDDRGPSFSFAVAAYPNLWHYAVPREPRVFGASFGIEF</sequence>
<evidence type="ECO:0000256" key="9">
    <source>
        <dbReference type="ARBA" id="ARBA00023136"/>
    </source>
</evidence>
<keyword evidence="3 11" id="KW-1134">Transmembrane beta strand</keyword>
<dbReference type="STRING" id="428990.SAMN06295987_1036"/>
<evidence type="ECO:0000256" key="2">
    <source>
        <dbReference type="ARBA" id="ARBA00022448"/>
    </source>
</evidence>
<keyword evidence="5 11" id="KW-0812">Transmembrane</keyword>
<dbReference type="Gene3D" id="2.40.170.20">
    <property type="entry name" value="TonB-dependent receptor, beta-barrel domain"/>
    <property type="match status" value="1"/>
</dbReference>
<dbReference type="InterPro" id="IPR000531">
    <property type="entry name" value="Beta-barrel_TonB"/>
</dbReference>
<reference evidence="17" key="1">
    <citation type="submission" date="2017-02" db="EMBL/GenBank/DDBJ databases">
        <authorList>
            <person name="Varghese N."/>
            <person name="Submissions S."/>
        </authorList>
    </citation>
    <scope>NUCLEOTIDE SEQUENCE [LARGE SCALE GENOMIC DNA]</scope>
    <source>
        <strain evidence="17">SM117</strain>
    </source>
</reference>
<evidence type="ECO:0000256" key="1">
    <source>
        <dbReference type="ARBA" id="ARBA00004571"/>
    </source>
</evidence>
<dbReference type="InterPro" id="IPR006311">
    <property type="entry name" value="TAT_signal"/>
</dbReference>
<dbReference type="PROSITE" id="PS52016">
    <property type="entry name" value="TONB_DEPENDENT_REC_3"/>
    <property type="match status" value="1"/>
</dbReference>
<dbReference type="InterPro" id="IPR012910">
    <property type="entry name" value="Plug_dom"/>
</dbReference>
<feature type="signal peptide" evidence="13">
    <location>
        <begin position="1"/>
        <end position="30"/>
    </location>
</feature>
<feature type="domain" description="TonB-dependent receptor plug" evidence="15">
    <location>
        <begin position="63"/>
        <end position="172"/>
    </location>
</feature>
<evidence type="ECO:0000256" key="6">
    <source>
        <dbReference type="ARBA" id="ARBA00023004"/>
    </source>
</evidence>
<evidence type="ECO:0000256" key="5">
    <source>
        <dbReference type="ARBA" id="ARBA00022692"/>
    </source>
</evidence>